<dbReference type="EMBL" id="JBEDNZ010000003">
    <property type="protein sequence ID" value="KAL0850600.1"/>
    <property type="molecule type" value="Genomic_DNA"/>
</dbReference>
<dbReference type="InterPro" id="IPR027417">
    <property type="entry name" value="P-loop_NTPase"/>
</dbReference>
<keyword evidence="3" id="KW-0418">Kinase</keyword>
<dbReference type="GO" id="GO:0016301">
    <property type="term" value="F:kinase activity"/>
    <property type="evidence" value="ECO:0007669"/>
    <property type="project" value="UniProtKB-KW"/>
</dbReference>
<reference evidence="4 5" key="1">
    <citation type="submission" date="2024-06" db="EMBL/GenBank/DDBJ databases">
        <title>A chromosome-level genome assembly of beet webworm, Loxostege sticticalis.</title>
        <authorList>
            <person name="Zhang Y."/>
        </authorList>
    </citation>
    <scope>NUCLEOTIDE SEQUENCE [LARGE SCALE GENOMIC DNA]</scope>
    <source>
        <strain evidence="4">AQ028</strain>
        <tissue evidence="4">Male pupae</tissue>
    </source>
</reference>
<keyword evidence="1" id="KW-0808">Transferase</keyword>
<accession>A0ABD0TMW7</accession>
<keyword evidence="2" id="KW-0547">Nucleotide-binding</keyword>
<dbReference type="PANTHER" id="PTHR23359">
    <property type="entry name" value="NUCLEOTIDE KINASE"/>
    <property type="match status" value="1"/>
</dbReference>
<gene>
    <name evidence="4" type="ORF">ABMA28_012361</name>
</gene>
<evidence type="ECO:0000256" key="1">
    <source>
        <dbReference type="ARBA" id="ARBA00022679"/>
    </source>
</evidence>
<dbReference type="CDD" id="cd22979">
    <property type="entry name" value="DD_AK8"/>
    <property type="match status" value="1"/>
</dbReference>
<sequence length="362" mass="40835">MTETDATKRPLTMPEKFIPYLEKYRIYKVFKDLTEDVIINLPKDHLKNMKIFLGRHLHSTGDIERIMVLVSPDLKIDHPCTVREARCMQQDGVFPTVTLVLSPTPQQAPPAENPLTPSRNFFQQDFEGLKFAYKATLKVRHRHYKDVYIDHDDDIDKISTKCFNAIRACASGLQNTRHGYHVVGAPGVYRVVLIGPRGSGTKTHGLGLAKHFGLIYINFNELYREALERDDEVGEKLRTFGPSNQLKAEIVRRRIMKKDCVDLGWVLTGYPSTGLDFENLDNMPTPPNRIIFLNADMQTCKKRLISRAVDWCTGLPAAPGSGPRVLPHPADSEEQIDNEAAVIAAPAFDIEACAQLRNVRGD</sequence>
<name>A0ABD0TMW7_LOXSC</name>
<proteinExistence type="predicted"/>
<comment type="caution">
    <text evidence="4">The sequence shown here is derived from an EMBL/GenBank/DDBJ whole genome shotgun (WGS) entry which is preliminary data.</text>
</comment>
<protein>
    <recommendedName>
        <fullName evidence="6">Adenylate kinase 8</fullName>
    </recommendedName>
</protein>
<organism evidence="4 5">
    <name type="scientific">Loxostege sticticalis</name>
    <name type="common">Beet webworm moth</name>
    <dbReference type="NCBI Taxonomy" id="481309"/>
    <lineage>
        <taxon>Eukaryota</taxon>
        <taxon>Metazoa</taxon>
        <taxon>Ecdysozoa</taxon>
        <taxon>Arthropoda</taxon>
        <taxon>Hexapoda</taxon>
        <taxon>Insecta</taxon>
        <taxon>Pterygota</taxon>
        <taxon>Neoptera</taxon>
        <taxon>Endopterygota</taxon>
        <taxon>Lepidoptera</taxon>
        <taxon>Glossata</taxon>
        <taxon>Ditrysia</taxon>
        <taxon>Pyraloidea</taxon>
        <taxon>Crambidae</taxon>
        <taxon>Pyraustinae</taxon>
        <taxon>Loxostege</taxon>
    </lineage>
</organism>
<dbReference type="InterPro" id="IPR000850">
    <property type="entry name" value="Adenylat/UMP-CMP_kin"/>
</dbReference>
<evidence type="ECO:0008006" key="6">
    <source>
        <dbReference type="Google" id="ProtNLM"/>
    </source>
</evidence>
<dbReference type="Proteomes" id="UP001549921">
    <property type="component" value="Unassembled WGS sequence"/>
</dbReference>
<dbReference type="Pfam" id="PF00406">
    <property type="entry name" value="ADK"/>
    <property type="match status" value="1"/>
</dbReference>
<evidence type="ECO:0000313" key="4">
    <source>
        <dbReference type="EMBL" id="KAL0850600.1"/>
    </source>
</evidence>
<evidence type="ECO:0000256" key="3">
    <source>
        <dbReference type="ARBA" id="ARBA00022777"/>
    </source>
</evidence>
<dbReference type="AlphaFoldDB" id="A0ABD0TMW7"/>
<dbReference type="Gene3D" id="3.40.50.300">
    <property type="entry name" value="P-loop containing nucleotide triphosphate hydrolases"/>
    <property type="match status" value="1"/>
</dbReference>
<evidence type="ECO:0000313" key="5">
    <source>
        <dbReference type="Proteomes" id="UP001549921"/>
    </source>
</evidence>
<evidence type="ECO:0000256" key="2">
    <source>
        <dbReference type="ARBA" id="ARBA00022741"/>
    </source>
</evidence>
<dbReference type="SUPFAM" id="SSF52540">
    <property type="entry name" value="P-loop containing nucleoside triphosphate hydrolases"/>
    <property type="match status" value="1"/>
</dbReference>
<dbReference type="GO" id="GO:0000166">
    <property type="term" value="F:nucleotide binding"/>
    <property type="evidence" value="ECO:0007669"/>
    <property type="project" value="UniProtKB-KW"/>
</dbReference>